<dbReference type="Pfam" id="PF00672">
    <property type="entry name" value="HAMP"/>
    <property type="match status" value="1"/>
</dbReference>
<dbReference type="AlphaFoldDB" id="A0A127FDR9"/>
<feature type="transmembrane region" description="Helical" evidence="11">
    <location>
        <begin position="28"/>
        <end position="50"/>
    </location>
</feature>
<evidence type="ECO:0000256" key="4">
    <source>
        <dbReference type="ARBA" id="ARBA00022553"/>
    </source>
</evidence>
<dbReference type="KEGG" id="sdf:ACG33_12375"/>
<comment type="subcellular location">
    <subcellularLocation>
        <location evidence="2">Membrane</location>
    </subcellularLocation>
</comment>
<dbReference type="CDD" id="cd00082">
    <property type="entry name" value="HisKA"/>
    <property type="match status" value="1"/>
</dbReference>
<dbReference type="PROSITE" id="PS50109">
    <property type="entry name" value="HIS_KIN"/>
    <property type="match status" value="1"/>
</dbReference>
<feature type="domain" description="Histidine kinase" evidence="12">
    <location>
        <begin position="259"/>
        <end position="472"/>
    </location>
</feature>
<evidence type="ECO:0000256" key="10">
    <source>
        <dbReference type="ARBA" id="ARBA00023136"/>
    </source>
</evidence>
<keyword evidence="6 11" id="KW-0812">Transmembrane</keyword>
<evidence type="ECO:0000256" key="9">
    <source>
        <dbReference type="ARBA" id="ARBA00023012"/>
    </source>
</evidence>
<dbReference type="SUPFAM" id="SSF47384">
    <property type="entry name" value="Homodimeric domain of signal transducing histidine kinase"/>
    <property type="match status" value="1"/>
</dbReference>
<dbReference type="InterPro" id="IPR003594">
    <property type="entry name" value="HATPase_dom"/>
</dbReference>
<proteinExistence type="predicted"/>
<dbReference type="CDD" id="cd06225">
    <property type="entry name" value="HAMP"/>
    <property type="match status" value="1"/>
</dbReference>
<dbReference type="SMART" id="SM00304">
    <property type="entry name" value="HAMP"/>
    <property type="match status" value="1"/>
</dbReference>
<dbReference type="Proteomes" id="UP000070250">
    <property type="component" value="Chromosome"/>
</dbReference>
<evidence type="ECO:0000256" key="7">
    <source>
        <dbReference type="ARBA" id="ARBA00022777"/>
    </source>
</evidence>
<name>A0A127FDR9_STEDE</name>
<keyword evidence="10 11" id="KW-0472">Membrane</keyword>
<comment type="catalytic activity">
    <reaction evidence="1">
        <text>ATP + protein L-histidine = ADP + protein N-phospho-L-histidine.</text>
        <dbReference type="EC" id="2.7.13.3"/>
    </reaction>
</comment>
<reference evidence="14 15" key="1">
    <citation type="submission" date="2015-06" db="EMBL/GenBank/DDBJ databases">
        <title>A Comprehensive Approach to Explore the Metabolic and Phylogenetic Diversity of Bacterial Steroid Degradation in the Environment: Testosterone as an Example.</title>
        <authorList>
            <person name="Yang F.-C."/>
            <person name="Chen Y.-L."/>
            <person name="Yu C.-P."/>
            <person name="Tang S.-L."/>
            <person name="Wang P.-H."/>
            <person name="Ismail W."/>
            <person name="Wang C.-H."/>
            <person name="Yang C.-Y."/>
            <person name="Chiang Y.-R."/>
        </authorList>
    </citation>
    <scope>NUCLEOTIDE SEQUENCE [LARGE SCALE GENOMIC DNA]</scope>
    <source>
        <strain evidence="14 15">DSM 18526</strain>
    </source>
</reference>
<dbReference type="CDD" id="cd00075">
    <property type="entry name" value="HATPase"/>
    <property type="match status" value="1"/>
</dbReference>
<evidence type="ECO:0000256" key="2">
    <source>
        <dbReference type="ARBA" id="ARBA00004370"/>
    </source>
</evidence>
<keyword evidence="9" id="KW-0902">Two-component regulatory system</keyword>
<dbReference type="EMBL" id="CP011971">
    <property type="protein sequence ID" value="AMN47880.1"/>
    <property type="molecule type" value="Genomic_DNA"/>
</dbReference>
<evidence type="ECO:0000256" key="6">
    <source>
        <dbReference type="ARBA" id="ARBA00022692"/>
    </source>
</evidence>
<sequence length="477" mass="52240">MEAGHVHAQGSRLEPAPRLRIRLSSSRLALLLILVFAAGVALILTSVYYLTARVLDREVDAVISSEVGHLVDDYSRGGLLQLVSTLRRRTDSWGRFGAVYLLTEANGYPIAGNLARWPTEVRIYDEWIEFEIDASEAGGIIAHPVRAQRFVLPSGRRLLVGTDILERRRLASRLRTAMYWGIGSIVLLAAAFGIAYSRGIRRRLGAFAATCESIMAGDLSQRLPMRTAHDEFDALAAAVNRMLERIEQQTRVLRTTFDSAAHDLRGPLYRARVRIEETLRHPDLADGSRETMEATLAELERVQRILGTLLQIAQADGSAHELPTQDVDLARLARELVDLYTPEAGERGITLTYSGTGTAAIRGNGQLLAQALVNLIENAIKYVPAGGHIEVGIAHEPNGLLLSVADDGPGIPAADRQRILQPFVRLERDRDQVGSGLGLSLVAAVMRMHLASMELLDNRPGLRVQCRLPAAAPEVCS</sequence>
<evidence type="ECO:0000256" key="5">
    <source>
        <dbReference type="ARBA" id="ARBA00022679"/>
    </source>
</evidence>
<dbReference type="Gene3D" id="3.30.565.10">
    <property type="entry name" value="Histidine kinase-like ATPase, C-terminal domain"/>
    <property type="match status" value="1"/>
</dbReference>
<dbReference type="InterPro" id="IPR004358">
    <property type="entry name" value="Sig_transdc_His_kin-like_C"/>
</dbReference>
<keyword evidence="4" id="KW-0597">Phosphoprotein</keyword>
<dbReference type="InterPro" id="IPR050428">
    <property type="entry name" value="TCS_sensor_his_kinase"/>
</dbReference>
<dbReference type="GO" id="GO:0005886">
    <property type="term" value="C:plasma membrane"/>
    <property type="evidence" value="ECO:0007669"/>
    <property type="project" value="TreeGrafter"/>
</dbReference>
<dbReference type="PANTHER" id="PTHR45436">
    <property type="entry name" value="SENSOR HISTIDINE KINASE YKOH"/>
    <property type="match status" value="1"/>
</dbReference>
<dbReference type="Pfam" id="PF02518">
    <property type="entry name" value="HATPase_c"/>
    <property type="match status" value="1"/>
</dbReference>
<evidence type="ECO:0000259" key="13">
    <source>
        <dbReference type="PROSITE" id="PS50885"/>
    </source>
</evidence>
<gene>
    <name evidence="14" type="ORF">ACG33_12375</name>
</gene>
<evidence type="ECO:0000259" key="12">
    <source>
        <dbReference type="PROSITE" id="PS50109"/>
    </source>
</evidence>
<dbReference type="InterPro" id="IPR036097">
    <property type="entry name" value="HisK_dim/P_sf"/>
</dbReference>
<dbReference type="InterPro" id="IPR003660">
    <property type="entry name" value="HAMP_dom"/>
</dbReference>
<dbReference type="SMART" id="SM00388">
    <property type="entry name" value="HisKA"/>
    <property type="match status" value="1"/>
</dbReference>
<dbReference type="InterPro" id="IPR036890">
    <property type="entry name" value="HATPase_C_sf"/>
</dbReference>
<feature type="transmembrane region" description="Helical" evidence="11">
    <location>
        <begin position="177"/>
        <end position="196"/>
    </location>
</feature>
<organism evidence="14 15">
    <name type="scientific">Steroidobacter denitrificans</name>
    <dbReference type="NCBI Taxonomy" id="465721"/>
    <lineage>
        <taxon>Bacteria</taxon>
        <taxon>Pseudomonadati</taxon>
        <taxon>Pseudomonadota</taxon>
        <taxon>Gammaproteobacteria</taxon>
        <taxon>Steroidobacterales</taxon>
        <taxon>Steroidobacteraceae</taxon>
        <taxon>Steroidobacter</taxon>
    </lineage>
</organism>
<keyword evidence="5" id="KW-0808">Transferase</keyword>
<dbReference type="PRINTS" id="PR00344">
    <property type="entry name" value="BCTRLSENSOR"/>
</dbReference>
<dbReference type="PROSITE" id="PS50885">
    <property type="entry name" value="HAMP"/>
    <property type="match status" value="1"/>
</dbReference>
<keyword evidence="7" id="KW-0418">Kinase</keyword>
<evidence type="ECO:0000256" key="1">
    <source>
        <dbReference type="ARBA" id="ARBA00000085"/>
    </source>
</evidence>
<evidence type="ECO:0000313" key="14">
    <source>
        <dbReference type="EMBL" id="AMN47880.1"/>
    </source>
</evidence>
<evidence type="ECO:0000256" key="8">
    <source>
        <dbReference type="ARBA" id="ARBA00022989"/>
    </source>
</evidence>
<dbReference type="EC" id="2.7.13.3" evidence="3"/>
<dbReference type="SUPFAM" id="SSF158472">
    <property type="entry name" value="HAMP domain-like"/>
    <property type="match status" value="1"/>
</dbReference>
<dbReference type="PANTHER" id="PTHR45436:SF8">
    <property type="entry name" value="HISTIDINE KINASE"/>
    <property type="match status" value="1"/>
</dbReference>
<accession>A0A127FDR9</accession>
<dbReference type="Gene3D" id="6.10.340.10">
    <property type="match status" value="1"/>
</dbReference>
<evidence type="ECO:0000256" key="11">
    <source>
        <dbReference type="SAM" id="Phobius"/>
    </source>
</evidence>
<keyword evidence="8 11" id="KW-1133">Transmembrane helix</keyword>
<dbReference type="STRING" id="465721.ACG33_12375"/>
<protein>
    <recommendedName>
        <fullName evidence="3">histidine kinase</fullName>
        <ecNumber evidence="3">2.7.13.3</ecNumber>
    </recommendedName>
</protein>
<dbReference type="SUPFAM" id="SSF55874">
    <property type="entry name" value="ATPase domain of HSP90 chaperone/DNA topoisomerase II/histidine kinase"/>
    <property type="match status" value="1"/>
</dbReference>
<dbReference type="InterPro" id="IPR003661">
    <property type="entry name" value="HisK_dim/P_dom"/>
</dbReference>
<evidence type="ECO:0000313" key="15">
    <source>
        <dbReference type="Proteomes" id="UP000070250"/>
    </source>
</evidence>
<dbReference type="SMART" id="SM00387">
    <property type="entry name" value="HATPase_c"/>
    <property type="match status" value="1"/>
</dbReference>
<feature type="domain" description="HAMP" evidence="13">
    <location>
        <begin position="198"/>
        <end position="251"/>
    </location>
</feature>
<evidence type="ECO:0000256" key="3">
    <source>
        <dbReference type="ARBA" id="ARBA00012438"/>
    </source>
</evidence>
<keyword evidence="15" id="KW-1185">Reference proteome</keyword>
<dbReference type="GO" id="GO:0000155">
    <property type="term" value="F:phosphorelay sensor kinase activity"/>
    <property type="evidence" value="ECO:0007669"/>
    <property type="project" value="InterPro"/>
</dbReference>
<dbReference type="InterPro" id="IPR005467">
    <property type="entry name" value="His_kinase_dom"/>
</dbReference>